<evidence type="ECO:0000256" key="2">
    <source>
        <dbReference type="SAM" id="SignalP"/>
    </source>
</evidence>
<sequence>MSRTPIRCRAGVAAAAAVVLLAACGGDGGDGGDPADASGTPGAAETTTAAGEEDFCAQAAGLDERVDEALAGVGDDDPSVTDAFRQVAGELRAVEAPEPIAADWEALAGGLDRMADAFTDLDVTDPESLTALEDAEGRLSTAGDNVDAYLRDECGIGD</sequence>
<keyword evidence="4" id="KW-1185">Reference proteome</keyword>
<feature type="signal peptide" evidence="2">
    <location>
        <begin position="1"/>
        <end position="25"/>
    </location>
</feature>
<comment type="caution">
    <text evidence="3">The sequence shown here is derived from an EMBL/GenBank/DDBJ whole genome shotgun (WGS) entry which is preliminary data.</text>
</comment>
<organism evidence="3 4">
    <name type="scientific">Geodermatophilus maliterrae</name>
    <dbReference type="NCBI Taxonomy" id="3162531"/>
    <lineage>
        <taxon>Bacteria</taxon>
        <taxon>Bacillati</taxon>
        <taxon>Actinomycetota</taxon>
        <taxon>Actinomycetes</taxon>
        <taxon>Geodermatophilales</taxon>
        <taxon>Geodermatophilaceae</taxon>
        <taxon>Geodermatophilus</taxon>
    </lineage>
</organism>
<accession>A0ABV3XFB8</accession>
<gene>
    <name evidence="3" type="ORF">ABQ292_12250</name>
</gene>
<evidence type="ECO:0000313" key="4">
    <source>
        <dbReference type="Proteomes" id="UP001560045"/>
    </source>
</evidence>
<name>A0ABV3XFB8_9ACTN</name>
<feature type="compositionally biased region" description="Low complexity" evidence="1">
    <location>
        <begin position="34"/>
        <end position="48"/>
    </location>
</feature>
<keyword evidence="2" id="KW-0732">Signal</keyword>
<dbReference type="Proteomes" id="UP001560045">
    <property type="component" value="Unassembled WGS sequence"/>
</dbReference>
<evidence type="ECO:0000256" key="1">
    <source>
        <dbReference type="SAM" id="MobiDB-lite"/>
    </source>
</evidence>
<feature type="chain" id="PRO_5045217937" evidence="2">
    <location>
        <begin position="26"/>
        <end position="158"/>
    </location>
</feature>
<evidence type="ECO:0000313" key="3">
    <source>
        <dbReference type="EMBL" id="MEX5719131.1"/>
    </source>
</evidence>
<dbReference type="PROSITE" id="PS51257">
    <property type="entry name" value="PROKAR_LIPOPROTEIN"/>
    <property type="match status" value="1"/>
</dbReference>
<feature type="region of interest" description="Disordered" evidence="1">
    <location>
        <begin position="29"/>
        <end position="48"/>
    </location>
</feature>
<dbReference type="RefSeq" id="WP_369206658.1">
    <property type="nucleotide sequence ID" value="NZ_JBFNXQ010000033.1"/>
</dbReference>
<proteinExistence type="predicted"/>
<dbReference type="EMBL" id="JBFNXQ010000033">
    <property type="protein sequence ID" value="MEX5719131.1"/>
    <property type="molecule type" value="Genomic_DNA"/>
</dbReference>
<reference evidence="3 4" key="1">
    <citation type="submission" date="2024-06" db="EMBL/GenBank/DDBJ databases">
        <title>Draft genome sequence of Geodermatophilus badlandi, a novel member of the Geodermatophilaceae isolated from badland sedimentary rocks in the Red desert, Wyoming, USA.</title>
        <authorList>
            <person name="Ben Tekaya S."/>
            <person name="Nouioui I."/>
            <person name="Flores G.M."/>
            <person name="Shaal M.N."/>
            <person name="Bredoire F."/>
            <person name="Basile F."/>
            <person name="Van Diepen L."/>
            <person name="Ward N.L."/>
        </authorList>
    </citation>
    <scope>NUCLEOTIDE SEQUENCE [LARGE SCALE GENOMIC DNA]</scope>
    <source>
        <strain evidence="3 4">WL48A</strain>
    </source>
</reference>
<protein>
    <submittedName>
        <fullName evidence="3">Uncharacterized protein</fullName>
    </submittedName>
</protein>